<sequence>MDTYQIKLFGGNLLRKFVEENEDTYVCDACFKSLKTIYNSQKKCKQLTDTLKEKVSNNFKNLTIKLEYERGNNSVKRNRDCLTPSILSRLGITPKGKKFSPPRGSTPKGNRRRLQFSTPLPRTQTQPHSQNQSPVPKVKVQIDYRQSKRKTYLQGPTKLACRALVMKQYKTALNHLLQIDEVKKELVNTVKKTINQEVNKVYTSFNMFNRAGLSTSYTLTLSTIDRRYENDHSYAIPEDIETKTKMEDTCIYTAEPLFESPIDYPRLDALDRPDLSQENLHLPTPMTFGSYGSEELLQTPACKTDLSIDMDSPFTTTIPVEASSDSGPFQIVMNNLNLHPKTRHKSLDTSNKVHNLVHSIGIQHRVTTDLESLLPQADILSIPNEAFIPNKTDHDDLYSDFRILIQRALVTYIPELKDFRDLVTFHIPNISTPRLQRKKVI</sequence>
<evidence type="ECO:0008006" key="4">
    <source>
        <dbReference type="Google" id="ProtNLM"/>
    </source>
</evidence>
<reference evidence="2" key="1">
    <citation type="submission" date="2018-11" db="EMBL/GenBank/DDBJ databases">
        <authorList>
            <person name="Alioto T."/>
            <person name="Alioto T."/>
        </authorList>
    </citation>
    <scope>NUCLEOTIDE SEQUENCE</scope>
</reference>
<feature type="compositionally biased region" description="Polar residues" evidence="1">
    <location>
        <begin position="115"/>
        <end position="134"/>
    </location>
</feature>
<evidence type="ECO:0000313" key="2">
    <source>
        <dbReference type="EMBL" id="VDI63437.1"/>
    </source>
</evidence>
<evidence type="ECO:0000313" key="3">
    <source>
        <dbReference type="Proteomes" id="UP000596742"/>
    </source>
</evidence>
<gene>
    <name evidence="2" type="ORF">MGAL_10B015868</name>
</gene>
<dbReference type="AlphaFoldDB" id="A0A8B6GG90"/>
<name>A0A8B6GG90_MYTGA</name>
<accession>A0A8B6GG90</accession>
<evidence type="ECO:0000256" key="1">
    <source>
        <dbReference type="SAM" id="MobiDB-lite"/>
    </source>
</evidence>
<organism evidence="2 3">
    <name type="scientific">Mytilus galloprovincialis</name>
    <name type="common">Mediterranean mussel</name>
    <dbReference type="NCBI Taxonomy" id="29158"/>
    <lineage>
        <taxon>Eukaryota</taxon>
        <taxon>Metazoa</taxon>
        <taxon>Spiralia</taxon>
        <taxon>Lophotrochozoa</taxon>
        <taxon>Mollusca</taxon>
        <taxon>Bivalvia</taxon>
        <taxon>Autobranchia</taxon>
        <taxon>Pteriomorphia</taxon>
        <taxon>Mytilida</taxon>
        <taxon>Mytiloidea</taxon>
        <taxon>Mytilidae</taxon>
        <taxon>Mytilinae</taxon>
        <taxon>Mytilus</taxon>
    </lineage>
</organism>
<proteinExistence type="predicted"/>
<comment type="caution">
    <text evidence="2">The sequence shown here is derived from an EMBL/GenBank/DDBJ whole genome shotgun (WGS) entry which is preliminary data.</text>
</comment>
<dbReference type="OrthoDB" id="6124827at2759"/>
<dbReference type="Proteomes" id="UP000596742">
    <property type="component" value="Unassembled WGS sequence"/>
</dbReference>
<feature type="region of interest" description="Disordered" evidence="1">
    <location>
        <begin position="92"/>
        <end position="138"/>
    </location>
</feature>
<keyword evidence="3" id="KW-1185">Reference proteome</keyword>
<protein>
    <recommendedName>
        <fullName evidence="4">ZAD domain-containing protein</fullName>
    </recommendedName>
</protein>
<dbReference type="EMBL" id="UYJE01008374">
    <property type="protein sequence ID" value="VDI63437.1"/>
    <property type="molecule type" value="Genomic_DNA"/>
</dbReference>